<dbReference type="AlphaFoldDB" id="A0A060H6P7"/>
<evidence type="ECO:0000313" key="2">
    <source>
        <dbReference type="Proteomes" id="UP000027215"/>
    </source>
</evidence>
<evidence type="ECO:0000313" key="1">
    <source>
        <dbReference type="EMBL" id="AIC10965.1"/>
    </source>
</evidence>
<dbReference type="KEGG" id="xfs:D934_01230"/>
<proteinExistence type="predicted"/>
<dbReference type="PATRIC" id="fig|155920.8.peg.292"/>
<dbReference type="Proteomes" id="UP000027215">
    <property type="component" value="Chromosome"/>
</dbReference>
<organism evidence="1 2">
    <name type="scientific">Xylella fastidiosa subsp. sandyi Ann-1</name>
    <dbReference type="NCBI Taxonomy" id="155920"/>
    <lineage>
        <taxon>Bacteria</taxon>
        <taxon>Pseudomonadati</taxon>
        <taxon>Pseudomonadota</taxon>
        <taxon>Gammaproteobacteria</taxon>
        <taxon>Lysobacterales</taxon>
        <taxon>Lysobacteraceae</taxon>
        <taxon>Xylella</taxon>
    </lineage>
</organism>
<name>A0A060H6P7_XYLFS</name>
<gene>
    <name evidence="1" type="ORF">D934_01230</name>
</gene>
<accession>A0A060H6P7</accession>
<reference evidence="1 2" key="1">
    <citation type="submission" date="2013-08" db="EMBL/GenBank/DDBJ databases">
        <authorList>
            <person name="Stouthamer R."/>
            <person name="Nunney L."/>
        </authorList>
    </citation>
    <scope>NUCLEOTIDE SEQUENCE [LARGE SCALE GENOMIC DNA]</scope>
    <source>
        <strain evidence="2">ann-1</strain>
    </source>
</reference>
<sequence length="133" mass="14776">MLHEAFAVEMSDISTPAMLDYKVTDCSHSTFTTDVLKYQVISLYVLLSELADYLSVSIMATLLLLLAGGNYMAVSSQSGIVDRLDRELLFDLPSNICKMAITHVLPLESVPGAMWFHHGDSPAQPIYRLNPWP</sequence>
<dbReference type="EMBL" id="CP006696">
    <property type="protein sequence ID" value="AIC10965.1"/>
    <property type="molecule type" value="Genomic_DNA"/>
</dbReference>
<protein>
    <submittedName>
        <fullName evidence="1">Uncharacterized protein</fullName>
    </submittedName>
</protein>
<dbReference type="HOGENOM" id="CLU_157344_0_0_6"/>